<dbReference type="InterPro" id="IPR010982">
    <property type="entry name" value="Lambda_DNA-bd_dom_sf"/>
</dbReference>
<dbReference type="SMART" id="SM00530">
    <property type="entry name" value="HTH_XRE"/>
    <property type="match status" value="1"/>
</dbReference>
<comment type="caution">
    <text evidence="2">The sequence shown here is derived from an EMBL/GenBank/DDBJ whole genome shotgun (WGS) entry which is preliminary data.</text>
</comment>
<dbReference type="Pfam" id="PF01381">
    <property type="entry name" value="HTH_3"/>
    <property type="match status" value="1"/>
</dbReference>
<dbReference type="PATRIC" id="fig|476652.3.peg.1190"/>
<name>A0A0J1FSP9_9FIRM</name>
<protein>
    <submittedName>
        <fullName evidence="2">Helix-turn-helix domain protein</fullName>
    </submittedName>
</protein>
<dbReference type="CDD" id="cd00093">
    <property type="entry name" value="HTH_XRE"/>
    <property type="match status" value="1"/>
</dbReference>
<dbReference type="AlphaFoldDB" id="A0A0J1FSP9"/>
<keyword evidence="3" id="KW-1185">Reference proteome</keyword>
<evidence type="ECO:0000259" key="1">
    <source>
        <dbReference type="PROSITE" id="PS50943"/>
    </source>
</evidence>
<dbReference type="RefSeq" id="WP_047809082.1">
    <property type="nucleotide sequence ID" value="NZ_LDZY01000004.1"/>
</dbReference>
<feature type="domain" description="HTH cro/C1-type" evidence="1">
    <location>
        <begin position="14"/>
        <end position="47"/>
    </location>
</feature>
<dbReference type="SUPFAM" id="SSF47413">
    <property type="entry name" value="lambda repressor-like DNA-binding domains"/>
    <property type="match status" value="1"/>
</dbReference>
<dbReference type="GO" id="GO:0003677">
    <property type="term" value="F:DNA binding"/>
    <property type="evidence" value="ECO:0007669"/>
    <property type="project" value="InterPro"/>
</dbReference>
<accession>A0A0J1FSP9</accession>
<sequence length="153" mass="17840">MTKDEFVKKLDQKLKLVRTEFDYSQDKMAEVLGMSKKTLVQIEKGRSTLGWMGAVTLCTIFGKSEILSITFGGQPKEVIMALAFDSTERDYPKTLGGKIWWEELEASFGYKMQKNLISQHYRILDTQERRICSSFEFDHIKKRFEELTRHGEI</sequence>
<gene>
    <name evidence="2" type="ORF">DEAC_c11650</name>
</gene>
<evidence type="ECO:0000313" key="2">
    <source>
        <dbReference type="EMBL" id="KLU66499.1"/>
    </source>
</evidence>
<dbReference type="STRING" id="476652.DEAC_c11650"/>
<reference evidence="2 3" key="1">
    <citation type="submission" date="2015-06" db="EMBL/GenBank/DDBJ databases">
        <title>Draft genome of the moderately acidophilic sulfate reducer Candidatus Desulfosporosinus acididurans strain M1.</title>
        <authorList>
            <person name="Poehlein A."/>
            <person name="Petzsch P."/>
            <person name="Johnson B.D."/>
            <person name="Schloemann M."/>
            <person name="Daniel R."/>
            <person name="Muehling M."/>
        </authorList>
    </citation>
    <scope>NUCLEOTIDE SEQUENCE [LARGE SCALE GENOMIC DNA]</scope>
    <source>
        <strain evidence="2 3">M1</strain>
    </source>
</reference>
<dbReference type="Proteomes" id="UP000036356">
    <property type="component" value="Unassembled WGS sequence"/>
</dbReference>
<dbReference type="InterPro" id="IPR001387">
    <property type="entry name" value="Cro/C1-type_HTH"/>
</dbReference>
<dbReference type="Gene3D" id="1.10.260.40">
    <property type="entry name" value="lambda repressor-like DNA-binding domains"/>
    <property type="match status" value="1"/>
</dbReference>
<proteinExistence type="predicted"/>
<dbReference type="EMBL" id="LDZY01000004">
    <property type="protein sequence ID" value="KLU66499.1"/>
    <property type="molecule type" value="Genomic_DNA"/>
</dbReference>
<dbReference type="PROSITE" id="PS50943">
    <property type="entry name" value="HTH_CROC1"/>
    <property type="match status" value="1"/>
</dbReference>
<evidence type="ECO:0000313" key="3">
    <source>
        <dbReference type="Proteomes" id="UP000036356"/>
    </source>
</evidence>
<organism evidence="2 3">
    <name type="scientific">Desulfosporosinus acididurans</name>
    <dbReference type="NCBI Taxonomy" id="476652"/>
    <lineage>
        <taxon>Bacteria</taxon>
        <taxon>Bacillati</taxon>
        <taxon>Bacillota</taxon>
        <taxon>Clostridia</taxon>
        <taxon>Eubacteriales</taxon>
        <taxon>Desulfitobacteriaceae</taxon>
        <taxon>Desulfosporosinus</taxon>
    </lineage>
</organism>